<feature type="coiled-coil region" evidence="1">
    <location>
        <begin position="30"/>
        <end position="57"/>
    </location>
</feature>
<accession>A0A3A0VW04</accession>
<dbReference type="PIRSF" id="PIRSF021287">
    <property type="entry name" value="Biofilm_formation_YmcA"/>
    <property type="match status" value="1"/>
</dbReference>
<comment type="caution">
    <text evidence="2">The sequence shown here is derived from an EMBL/GenBank/DDBJ whole genome shotgun (WGS) entry which is preliminary data.</text>
</comment>
<sequence>MYNKDEILAEADRISEQIKDLDIVKEYHRVEQQIHNNKQIEQKMKDLKKNQKQSVNLQNYGKTEALKQSEGKIQEIEQNINVLPIVDEFKESQLEANDLLQMLISTMSDRLNEHNNNNK</sequence>
<keyword evidence="1" id="KW-0175">Coiled coil</keyword>
<evidence type="ECO:0000256" key="1">
    <source>
        <dbReference type="SAM" id="Coils"/>
    </source>
</evidence>
<dbReference type="OrthoDB" id="2167788at2"/>
<evidence type="ECO:0008006" key="4">
    <source>
        <dbReference type="Google" id="ProtNLM"/>
    </source>
</evidence>
<dbReference type="AlphaFoldDB" id="A0A3A0VW04"/>
<dbReference type="InterPro" id="IPR052767">
    <property type="entry name" value="Bact_com_dev_regulator"/>
</dbReference>
<dbReference type="Pfam" id="PF06133">
    <property type="entry name" value="Com_YlbF"/>
    <property type="match status" value="1"/>
</dbReference>
<gene>
    <name evidence="2" type="ORF">BUZ14_10275</name>
</gene>
<dbReference type="RefSeq" id="WP_119485816.1">
    <property type="nucleotide sequence ID" value="NZ_QYJN01000005.1"/>
</dbReference>
<dbReference type="PANTHER" id="PTHR38448:SF1">
    <property type="entry name" value="YLBF FAMILY REGULATOR"/>
    <property type="match status" value="1"/>
</dbReference>
<dbReference type="PANTHER" id="PTHR38448">
    <property type="entry name" value="REGULATORY PROTEIN YLBF-RELATED"/>
    <property type="match status" value="1"/>
</dbReference>
<dbReference type="EMBL" id="QYJN01000005">
    <property type="protein sequence ID" value="RIP33487.1"/>
    <property type="molecule type" value="Genomic_DNA"/>
</dbReference>
<dbReference type="Proteomes" id="UP000265541">
    <property type="component" value="Unassembled WGS sequence"/>
</dbReference>
<evidence type="ECO:0000313" key="3">
    <source>
        <dbReference type="Proteomes" id="UP000265541"/>
    </source>
</evidence>
<protein>
    <recommendedName>
        <fullName evidence="4">Cell fate regulator YmcA, YheA/YmcA/DUF963 family (Controls sporulation, competence, biofilm development)</fullName>
    </recommendedName>
</protein>
<name>A0A3A0VW04_STAGA</name>
<dbReference type="InterPro" id="IPR023378">
    <property type="entry name" value="YheA/YmcA-like_dom_sf"/>
</dbReference>
<proteinExistence type="predicted"/>
<organism evidence="2 3">
    <name type="scientific">Staphylococcus gallinarum</name>
    <dbReference type="NCBI Taxonomy" id="1293"/>
    <lineage>
        <taxon>Bacteria</taxon>
        <taxon>Bacillati</taxon>
        <taxon>Bacillota</taxon>
        <taxon>Bacilli</taxon>
        <taxon>Bacillales</taxon>
        <taxon>Staphylococcaceae</taxon>
        <taxon>Staphylococcus</taxon>
    </lineage>
</organism>
<dbReference type="InterPro" id="IPR016783">
    <property type="entry name" value="Biofilm_formation_YmcA"/>
</dbReference>
<dbReference type="Gene3D" id="1.20.1500.10">
    <property type="entry name" value="YheA/YmcA-like"/>
    <property type="match status" value="1"/>
</dbReference>
<evidence type="ECO:0000313" key="2">
    <source>
        <dbReference type="EMBL" id="RIP33487.1"/>
    </source>
</evidence>
<dbReference type="SUPFAM" id="SSF158622">
    <property type="entry name" value="YheA/YmcA-like"/>
    <property type="match status" value="1"/>
</dbReference>
<dbReference type="InterPro" id="IPR010368">
    <property type="entry name" value="Com_YlbF"/>
</dbReference>
<reference evidence="2 3" key="1">
    <citation type="journal article" date="2016" name="Front. Microbiol.">
        <title>Comprehensive Phylogenetic Analysis of Bovine Non-aureus Staphylococci Species Based on Whole-Genome Sequencing.</title>
        <authorList>
            <person name="Naushad S."/>
            <person name="Barkema H.W."/>
            <person name="Luby C."/>
            <person name="Condas L.A."/>
            <person name="Nobrega D.B."/>
            <person name="Carson D.A."/>
            <person name="De Buck J."/>
        </authorList>
    </citation>
    <scope>NUCLEOTIDE SEQUENCE [LARGE SCALE GENOMIC DNA]</scope>
    <source>
        <strain evidence="2 3">SNUC 4781</strain>
    </source>
</reference>